<evidence type="ECO:0000313" key="4">
    <source>
        <dbReference type="Proteomes" id="UP001589828"/>
    </source>
</evidence>
<organism evidence="3 4">
    <name type="scientific">Mucilaginibacter angelicae</name>
    <dbReference type="NCBI Taxonomy" id="869718"/>
    <lineage>
        <taxon>Bacteria</taxon>
        <taxon>Pseudomonadati</taxon>
        <taxon>Bacteroidota</taxon>
        <taxon>Sphingobacteriia</taxon>
        <taxon>Sphingobacteriales</taxon>
        <taxon>Sphingobacteriaceae</taxon>
        <taxon>Mucilaginibacter</taxon>
    </lineage>
</organism>
<keyword evidence="4" id="KW-1185">Reference proteome</keyword>
<accession>A0ABV6L4Y2</accession>
<dbReference type="SUPFAM" id="SSF51306">
    <property type="entry name" value="LexA/Signal peptidase"/>
    <property type="match status" value="1"/>
</dbReference>
<comment type="caution">
    <text evidence="3">The sequence shown here is derived from an EMBL/GenBank/DDBJ whole genome shotgun (WGS) entry which is preliminary data.</text>
</comment>
<evidence type="ECO:0000256" key="1">
    <source>
        <dbReference type="ARBA" id="ARBA00022670"/>
    </source>
</evidence>
<keyword evidence="1" id="KW-0645">Protease</keyword>
<dbReference type="Gene3D" id="2.10.109.10">
    <property type="entry name" value="Umud Fragment, subunit A"/>
    <property type="match status" value="1"/>
</dbReference>
<dbReference type="CDD" id="cd06462">
    <property type="entry name" value="Peptidase_S24_S26"/>
    <property type="match status" value="1"/>
</dbReference>
<dbReference type="InterPro" id="IPR036286">
    <property type="entry name" value="LexA/Signal_pep-like_sf"/>
</dbReference>
<reference evidence="3 4" key="1">
    <citation type="submission" date="2024-09" db="EMBL/GenBank/DDBJ databases">
        <authorList>
            <person name="Sun Q."/>
            <person name="Mori K."/>
        </authorList>
    </citation>
    <scope>NUCLEOTIDE SEQUENCE [LARGE SCALE GENOMIC DNA]</scope>
    <source>
        <strain evidence="3 4">NCAIM B.02415</strain>
    </source>
</reference>
<sequence length="298" mass="33559">MPNSPIDRLLIFLAYKKIAPSKAEKQLSLGNGYIKKSQQRDGGIGSAILEKICRAYLDISLTWLITGDGAMLLDEKDGTVPAPDEAQKVTATVPAAGTNRRPGSFMQLQAKSTPISPLQVISVDSDGNETILYVPLRASAGYPKGYADREYMEKLTSFSLPYLNNGTHRAFEVDGDSMFPTLENKEIVVGRFVEKFEDIVEDHVHIIVTRDRGILIKRLLNRIQKYGFIVAKSDALDNRNLYPNQEIYPDEVVEIWFAVGHINNKFRHPTDMYKRVNNLEADLTEIMRVLKSKNLLDK</sequence>
<evidence type="ECO:0000313" key="3">
    <source>
        <dbReference type="EMBL" id="MFC0514515.1"/>
    </source>
</evidence>
<dbReference type="RefSeq" id="WP_377022363.1">
    <property type="nucleotide sequence ID" value="NZ_JBHLTS010000021.1"/>
</dbReference>
<dbReference type="Proteomes" id="UP001589828">
    <property type="component" value="Unassembled WGS sequence"/>
</dbReference>
<protein>
    <submittedName>
        <fullName evidence="3">Helix-turn-helix transcriptional regulator</fullName>
    </submittedName>
</protein>
<name>A0ABV6L4Y2_9SPHI</name>
<dbReference type="InterPro" id="IPR019756">
    <property type="entry name" value="Pept_S26A_signal_pept_1_Ser-AS"/>
</dbReference>
<keyword evidence="2" id="KW-0378">Hydrolase</keyword>
<gene>
    <name evidence="3" type="ORF">ACFFGT_09895</name>
</gene>
<proteinExistence type="predicted"/>
<dbReference type="PROSITE" id="PS00501">
    <property type="entry name" value="SPASE_I_1"/>
    <property type="match status" value="1"/>
</dbReference>
<evidence type="ECO:0000256" key="2">
    <source>
        <dbReference type="ARBA" id="ARBA00022801"/>
    </source>
</evidence>
<dbReference type="EMBL" id="JBHLTS010000021">
    <property type="protein sequence ID" value="MFC0514515.1"/>
    <property type="molecule type" value="Genomic_DNA"/>
</dbReference>